<comment type="caution">
    <text evidence="2">The sequence shown here is derived from an EMBL/GenBank/DDBJ whole genome shotgun (WGS) entry which is preliminary data.</text>
</comment>
<reference evidence="2 3" key="2">
    <citation type="submission" date="2019-09" db="EMBL/GenBank/DDBJ databases">
        <authorList>
            <person name="Jin C."/>
        </authorList>
    </citation>
    <scope>NUCLEOTIDE SEQUENCE [LARGE SCALE GENOMIC DNA]</scope>
    <source>
        <strain evidence="2 3">AN110305</strain>
    </source>
</reference>
<dbReference type="Proteomes" id="UP000323454">
    <property type="component" value="Unassembled WGS sequence"/>
</dbReference>
<name>A0A5B2XU85_9PSEU</name>
<evidence type="ECO:0000313" key="3">
    <source>
        <dbReference type="Proteomes" id="UP000323454"/>
    </source>
</evidence>
<dbReference type="PANTHER" id="PTHR47199">
    <property type="entry name" value="PHOTOSYSTEM II STABILITY/ASSEMBLY FACTOR HCF136, CHLOROPLASTIC"/>
    <property type="match status" value="1"/>
</dbReference>
<dbReference type="PANTHER" id="PTHR47199:SF2">
    <property type="entry name" value="PHOTOSYSTEM II STABILITY_ASSEMBLY FACTOR HCF136, CHLOROPLASTIC"/>
    <property type="match status" value="1"/>
</dbReference>
<evidence type="ECO:0000313" key="2">
    <source>
        <dbReference type="EMBL" id="KAA2266520.1"/>
    </source>
</evidence>
<dbReference type="AlphaFoldDB" id="A0A5B2XU85"/>
<proteinExistence type="predicted"/>
<reference evidence="2 3" key="1">
    <citation type="submission" date="2019-09" db="EMBL/GenBank/DDBJ databases">
        <title>Goodfellowia gen. nov., a new genus of the Pseudonocardineae related to Actinoalloteichus, containing Goodfellowia coeruleoviolacea gen. nov., comb. nov. gen. nov., comb. nov.</title>
        <authorList>
            <person name="Labeda D."/>
        </authorList>
    </citation>
    <scope>NUCLEOTIDE SEQUENCE [LARGE SCALE GENOMIC DNA]</scope>
    <source>
        <strain evidence="2 3">AN110305</strain>
    </source>
</reference>
<dbReference type="SUPFAM" id="SSF110296">
    <property type="entry name" value="Oligoxyloglucan reducing end-specific cellobiohydrolase"/>
    <property type="match status" value="1"/>
</dbReference>
<dbReference type="RefSeq" id="WP_149847627.1">
    <property type="nucleotide sequence ID" value="NZ_VUOB01000002.1"/>
</dbReference>
<dbReference type="EMBL" id="VUOB01000002">
    <property type="protein sequence ID" value="KAA2266520.1"/>
    <property type="molecule type" value="Genomic_DNA"/>
</dbReference>
<dbReference type="Gene3D" id="2.130.10.10">
    <property type="entry name" value="YVTN repeat-like/Quinoprotein amine dehydrogenase"/>
    <property type="match status" value="2"/>
</dbReference>
<gene>
    <name evidence="2" type="ORF">F0L68_01910</name>
</gene>
<dbReference type="InterPro" id="IPR015943">
    <property type="entry name" value="WD40/YVTN_repeat-like_dom_sf"/>
</dbReference>
<dbReference type="CDD" id="cd15482">
    <property type="entry name" value="Sialidase_non-viral"/>
    <property type="match status" value="1"/>
</dbReference>
<accession>A0A5B2XU85</accession>
<protein>
    <submittedName>
        <fullName evidence="2">Oxidoreductase</fullName>
    </submittedName>
</protein>
<evidence type="ECO:0000256" key="1">
    <source>
        <dbReference type="SAM" id="SignalP"/>
    </source>
</evidence>
<sequence length="353" mass="36684">MRALVRMFALAGVVVSLLLPAVAQAAPCPTPSWRLTLTGVDARLRGLSAVDDEVAWASGSKGTVLRTVDGGRTWRQVAPPNTGALDFRDIQAFDEDRAVVLSIGPGASSGIYRTEDGGAHWSQTFGNTDPNAFYDCIAFFDTRRGLALSDPVDGKFRLVSTVDGGRSWRPVPTEGMPAALPGEGAFAASGQCLSTAGGHDAWIGTGGGATARVLHSADGGRHWEASATPLPSSQSSGVFAVAFRDARHGLAIGGDFANPGSPTPALAVSADRGRTWQGTPQAPRGYRSGVAWSGRRSVVAVGPTGSDLSTDGGAHWTQFDSGSFDTVSCTEDGDCWAAGEKGRVARLIEPDRD</sequence>
<feature type="signal peptide" evidence="1">
    <location>
        <begin position="1"/>
        <end position="25"/>
    </location>
</feature>
<keyword evidence="3" id="KW-1185">Reference proteome</keyword>
<organism evidence="2 3">
    <name type="scientific">Solihabitans fulvus</name>
    <dbReference type="NCBI Taxonomy" id="1892852"/>
    <lineage>
        <taxon>Bacteria</taxon>
        <taxon>Bacillati</taxon>
        <taxon>Actinomycetota</taxon>
        <taxon>Actinomycetes</taxon>
        <taxon>Pseudonocardiales</taxon>
        <taxon>Pseudonocardiaceae</taxon>
        <taxon>Solihabitans</taxon>
    </lineage>
</organism>
<dbReference type="OrthoDB" id="9813892at2"/>
<feature type="chain" id="PRO_5022810092" evidence="1">
    <location>
        <begin position="26"/>
        <end position="353"/>
    </location>
</feature>
<keyword evidence="1" id="KW-0732">Signal</keyword>